<name>A0A513QBU5_9CAUD</name>
<dbReference type="Proteomes" id="UP000320418">
    <property type="component" value="Segment"/>
</dbReference>
<accession>A0A513QBU5</accession>
<reference evidence="1 2" key="1">
    <citation type="submission" date="2019-02" db="EMBL/GenBank/DDBJ databases">
        <title>Prevalence of Shigella boydii in Bangladesh: Isolation and characterization of a rare phage that can robustly identify Shigella boydii type 1.</title>
        <authorList>
            <person name="Akter M."/>
            <person name="Brown N."/>
            <person name="Clokie M."/>
            <person name="Yeasmin M."/>
            <person name="Tareq T."/>
            <person name="Baddam R."/>
            <person name="Azad M.A.K."/>
            <person name="Ghosh A.N."/>
            <person name="Ahmed N."/>
            <person name="Talukder K.A."/>
        </authorList>
    </citation>
    <scope>NUCLEOTIDE SEQUENCE [LARGE SCALE GENOMIC DNA]</scope>
</reference>
<protein>
    <submittedName>
        <fullName evidence="1">Uncharacterized protein</fullName>
    </submittedName>
</protein>
<evidence type="ECO:0000313" key="1">
    <source>
        <dbReference type="EMBL" id="QBJ04425.1"/>
    </source>
</evidence>
<keyword evidence="2" id="KW-1185">Reference proteome</keyword>
<proteinExistence type="predicted"/>
<evidence type="ECO:0000313" key="2">
    <source>
        <dbReference type="Proteomes" id="UP000320418"/>
    </source>
</evidence>
<dbReference type="EMBL" id="MK509462">
    <property type="protein sequence ID" value="QBJ04425.1"/>
    <property type="molecule type" value="Genomic_DNA"/>
</dbReference>
<sequence length="128" mass="14703">MDLHSRSMLDATTAFPIQGLALSLPFKQYVPYMFTVIGEEYPRSIIRALRDALHGGAALSKETMRSKNVMVIDPECLSEDQKLYKEFQGNAQHAEFLYQSERLTFRKDNQLLYVIDRGTNLPLALYIQ</sequence>
<organism evidence="1 2">
    <name type="scientific">Shigella phage MK-13</name>
    <dbReference type="NCBI Taxonomy" id="2530042"/>
    <lineage>
        <taxon>Viruses</taxon>
        <taxon>Duplodnaviria</taxon>
        <taxon>Heunggongvirae</taxon>
        <taxon>Uroviricota</taxon>
        <taxon>Caudoviricetes</taxon>
        <taxon>Pantevenvirales</taxon>
        <taxon>Ackermannviridae</taxon>
        <taxon>Aglimvirinae</taxon>
        <taxon>Agtrevirus</taxon>
        <taxon>Agtrevirus MK13</taxon>
    </lineage>
</organism>
<gene>
    <name evidence="1" type="ORF">MK13_00196</name>
</gene>